<gene>
    <name evidence="1" type="ORF">PACLA_8A037077</name>
</gene>
<dbReference type="EMBL" id="CACRXK020025309">
    <property type="protein sequence ID" value="CAB4039380.1"/>
    <property type="molecule type" value="Genomic_DNA"/>
</dbReference>
<accession>A0A6S7KBQ2</accession>
<protein>
    <submittedName>
        <fullName evidence="1">Uncharacterized protein</fullName>
    </submittedName>
</protein>
<dbReference type="Gene3D" id="2.60.120.260">
    <property type="entry name" value="Galactose-binding domain-like"/>
    <property type="match status" value="1"/>
</dbReference>
<evidence type="ECO:0000313" key="2">
    <source>
        <dbReference type="Proteomes" id="UP001152795"/>
    </source>
</evidence>
<dbReference type="AlphaFoldDB" id="A0A6S7KBQ2"/>
<feature type="non-terminal residue" evidence="1">
    <location>
        <position position="1"/>
    </location>
</feature>
<organism evidence="1 2">
    <name type="scientific">Paramuricea clavata</name>
    <name type="common">Red gorgonian</name>
    <name type="synonym">Violescent sea-whip</name>
    <dbReference type="NCBI Taxonomy" id="317549"/>
    <lineage>
        <taxon>Eukaryota</taxon>
        <taxon>Metazoa</taxon>
        <taxon>Cnidaria</taxon>
        <taxon>Anthozoa</taxon>
        <taxon>Octocorallia</taxon>
        <taxon>Malacalcyonacea</taxon>
        <taxon>Plexauridae</taxon>
        <taxon>Paramuricea</taxon>
    </lineage>
</organism>
<keyword evidence="2" id="KW-1185">Reference proteome</keyword>
<reference evidence="1" key="1">
    <citation type="submission" date="2020-04" db="EMBL/GenBank/DDBJ databases">
        <authorList>
            <person name="Alioto T."/>
            <person name="Alioto T."/>
            <person name="Gomez Garrido J."/>
        </authorList>
    </citation>
    <scope>NUCLEOTIDE SEQUENCE</scope>
    <source>
        <strain evidence="1">A484AB</strain>
    </source>
</reference>
<sequence>DSLANDGNSNTLCAKDGLNVGEMRSFYCDMFGRYVNINRAHMLIVAEVIINPETTDNVATMADASVNVNPQGPNIIQKIVDTGYSSFFVAWSEHTENSKRITINLGADYNIAMIFIINKINSLDQLVDFEIRVGMTDIFTESTLCVPGSQDMTGILLKSFYCTPDRIPGNHVFLDQGPGKRFGISEVGVYEETKRK</sequence>
<dbReference type="Proteomes" id="UP001152795">
    <property type="component" value="Unassembled WGS sequence"/>
</dbReference>
<proteinExistence type="predicted"/>
<evidence type="ECO:0000313" key="1">
    <source>
        <dbReference type="EMBL" id="CAB4039380.1"/>
    </source>
</evidence>
<name>A0A6S7KBQ2_PARCT</name>
<comment type="caution">
    <text evidence="1">The sequence shown here is derived from an EMBL/GenBank/DDBJ whole genome shotgun (WGS) entry which is preliminary data.</text>
</comment>